<keyword evidence="7" id="KW-1185">Reference proteome</keyword>
<proteinExistence type="inferred from homology"/>
<dbReference type="OrthoDB" id="9151145at2"/>
<evidence type="ECO:0000256" key="5">
    <source>
        <dbReference type="HAMAP-Rule" id="MF_02114"/>
    </source>
</evidence>
<dbReference type="Pfam" id="PF01983">
    <property type="entry name" value="CofC"/>
    <property type="match status" value="1"/>
</dbReference>
<dbReference type="PANTHER" id="PTHR40392">
    <property type="entry name" value="2-PHOSPHO-L-LACTATE GUANYLYLTRANSFERASE"/>
    <property type="match status" value="1"/>
</dbReference>
<evidence type="ECO:0000313" key="7">
    <source>
        <dbReference type="Proteomes" id="UP000464507"/>
    </source>
</evidence>
<gene>
    <name evidence="5" type="primary">fbiD</name>
    <name evidence="6" type="ORF">BHD05_14675</name>
</gene>
<dbReference type="NCBIfam" id="TIGR03552">
    <property type="entry name" value="F420_cofC"/>
    <property type="match status" value="1"/>
</dbReference>
<dbReference type="GO" id="GO:0043814">
    <property type="term" value="F:phospholactate guanylyltransferase activity"/>
    <property type="evidence" value="ECO:0007669"/>
    <property type="project" value="InterPro"/>
</dbReference>
<keyword evidence="3 5" id="KW-0547">Nucleotide-binding</keyword>
<dbReference type="HAMAP" id="MF_02114">
    <property type="entry name" value="CofC"/>
    <property type="match status" value="1"/>
</dbReference>
<protein>
    <recommendedName>
        <fullName evidence="5">Phosphoenolpyruvate guanylyltransferase</fullName>
        <shortName evidence="5">PEP guanylyltransferase</shortName>
        <ecNumber evidence="5">2.7.7.105</ecNumber>
    </recommendedName>
</protein>
<feature type="binding site" evidence="5">
    <location>
        <position position="148"/>
    </location>
    <ligand>
        <name>phosphoenolpyruvate</name>
        <dbReference type="ChEBI" id="CHEBI:58702"/>
    </ligand>
</feature>
<dbReference type="InterPro" id="IPR002835">
    <property type="entry name" value="CofC"/>
</dbReference>
<dbReference type="EC" id="2.7.7.105" evidence="5"/>
<keyword evidence="2 5" id="KW-0548">Nucleotidyltransferase</keyword>
<reference evidence="6 7" key="1">
    <citation type="submission" date="2016-09" db="EMBL/GenBank/DDBJ databases">
        <title>Complete genome sequence of microbes from the polar regions.</title>
        <authorList>
            <person name="Liao L."/>
            <person name="Chen B."/>
        </authorList>
    </citation>
    <scope>NUCLEOTIDE SEQUENCE [LARGE SCALE GENOMIC DNA]</scope>
    <source>
        <strain evidence="6 7">ZS314</strain>
    </source>
</reference>
<evidence type="ECO:0000256" key="3">
    <source>
        <dbReference type="ARBA" id="ARBA00022741"/>
    </source>
</evidence>
<dbReference type="AlphaFoldDB" id="A0A7L5AMY5"/>
<evidence type="ECO:0000256" key="4">
    <source>
        <dbReference type="ARBA" id="ARBA00023134"/>
    </source>
</evidence>
<dbReference type="UniPathway" id="UPA00071"/>
<dbReference type="SUPFAM" id="SSF53448">
    <property type="entry name" value="Nucleotide-diphospho-sugar transferases"/>
    <property type="match status" value="1"/>
</dbReference>
<feature type="binding site" evidence="5">
    <location>
        <position position="151"/>
    </location>
    <ligand>
        <name>phosphoenolpyruvate</name>
        <dbReference type="ChEBI" id="CHEBI:58702"/>
    </ligand>
</feature>
<name>A0A7L5AMY5_9MICO</name>
<organism evidence="6 7">
    <name type="scientific">Marisediminicola antarctica</name>
    <dbReference type="NCBI Taxonomy" id="674079"/>
    <lineage>
        <taxon>Bacteria</taxon>
        <taxon>Bacillati</taxon>
        <taxon>Actinomycetota</taxon>
        <taxon>Actinomycetes</taxon>
        <taxon>Micrococcales</taxon>
        <taxon>Microbacteriaceae</taxon>
        <taxon>Marisediminicola</taxon>
    </lineage>
</organism>
<dbReference type="EMBL" id="CP017146">
    <property type="protein sequence ID" value="QHO70704.1"/>
    <property type="molecule type" value="Genomic_DNA"/>
</dbReference>
<keyword evidence="4 5" id="KW-0342">GTP-binding</keyword>
<comment type="catalytic activity">
    <reaction evidence="5">
        <text>phosphoenolpyruvate + GTP + H(+) = enolpyruvoyl-2-diphospho-5'-guanosine + diphosphate</text>
        <dbReference type="Rhea" id="RHEA:30519"/>
        <dbReference type="ChEBI" id="CHEBI:15378"/>
        <dbReference type="ChEBI" id="CHEBI:33019"/>
        <dbReference type="ChEBI" id="CHEBI:37565"/>
        <dbReference type="ChEBI" id="CHEBI:58702"/>
        <dbReference type="ChEBI" id="CHEBI:143701"/>
        <dbReference type="EC" id="2.7.7.105"/>
    </reaction>
</comment>
<dbReference type="RefSeq" id="WP_161887097.1">
    <property type="nucleotide sequence ID" value="NZ_CP017146.1"/>
</dbReference>
<accession>A0A7L5AMY5</accession>
<evidence type="ECO:0000256" key="2">
    <source>
        <dbReference type="ARBA" id="ARBA00022695"/>
    </source>
</evidence>
<comment type="similarity">
    <text evidence="5">Belongs to the CofC family.</text>
</comment>
<dbReference type="PANTHER" id="PTHR40392:SF1">
    <property type="entry name" value="2-PHOSPHO-L-LACTATE GUANYLYLTRANSFERASE"/>
    <property type="match status" value="1"/>
</dbReference>
<sequence length="205" mass="20987">MNWTIVIPVKRLDEAKSRLRPDLADVADLALAFATDTIVAARNSVLVDEVIVVTPDARVVERATALGAWIVPDPGTGLNAAATAGIRAARTCGVAVLTGDLPALGTADLDGALILAELFELSMVADHSGVGTTLIASSNGAALEPRFGPCSRERHEAAGHAVLAIPVGSALRWDVDTVTDLATALTLGIGEATASVVSTRAEHPA</sequence>
<dbReference type="GO" id="GO:0052645">
    <property type="term" value="P:F420-0 metabolic process"/>
    <property type="evidence" value="ECO:0007669"/>
    <property type="project" value="UniProtKB-UniRule"/>
</dbReference>
<dbReference type="GO" id="GO:0005525">
    <property type="term" value="F:GTP binding"/>
    <property type="evidence" value="ECO:0007669"/>
    <property type="project" value="UniProtKB-KW"/>
</dbReference>
<dbReference type="Proteomes" id="UP000464507">
    <property type="component" value="Chromosome"/>
</dbReference>
<dbReference type="InterPro" id="IPR029044">
    <property type="entry name" value="Nucleotide-diphossugar_trans"/>
</dbReference>
<keyword evidence="1 5" id="KW-0808">Transferase</keyword>
<evidence type="ECO:0000313" key="6">
    <source>
        <dbReference type="EMBL" id="QHO70704.1"/>
    </source>
</evidence>
<comment type="function">
    <text evidence="5">Guanylyltransferase that catalyzes the activation of phosphoenolpyruvate (PEP) as enolpyruvoyl-2-diphospho-5'-guanosine, via the condensation of PEP with GTP. It is involved in the biosynthesis of coenzyme F420, a hydride carrier cofactor.</text>
</comment>
<feature type="binding site" evidence="5">
    <location>
        <position position="132"/>
    </location>
    <ligand>
        <name>phosphoenolpyruvate</name>
        <dbReference type="ChEBI" id="CHEBI:58702"/>
    </ligand>
</feature>
<dbReference type="Gene3D" id="3.90.550.10">
    <property type="entry name" value="Spore Coat Polysaccharide Biosynthesis Protein SpsA, Chain A"/>
    <property type="match status" value="1"/>
</dbReference>
<comment type="pathway">
    <text evidence="5">Cofactor biosynthesis; coenzyme F420 biosynthesis.</text>
</comment>
<dbReference type="KEGG" id="mant:BHD05_14675"/>
<evidence type="ECO:0000256" key="1">
    <source>
        <dbReference type="ARBA" id="ARBA00022679"/>
    </source>
</evidence>